<dbReference type="PANTHER" id="PTHR22796:SF1">
    <property type="entry name" value="VWFA DOMAIN-CONTAINING PROTEIN"/>
    <property type="match status" value="1"/>
</dbReference>
<protein>
    <submittedName>
        <fullName evidence="2">Interferon-induced very large GTPase 1</fullName>
    </submittedName>
</protein>
<dbReference type="InterPro" id="IPR027417">
    <property type="entry name" value="P-loop_NTPase"/>
</dbReference>
<dbReference type="OrthoDB" id="10070673at2759"/>
<organism evidence="2 3">
    <name type="scientific">Mytilus coruscus</name>
    <name type="common">Sea mussel</name>
    <dbReference type="NCBI Taxonomy" id="42192"/>
    <lineage>
        <taxon>Eukaryota</taxon>
        <taxon>Metazoa</taxon>
        <taxon>Spiralia</taxon>
        <taxon>Lophotrochozoa</taxon>
        <taxon>Mollusca</taxon>
        <taxon>Bivalvia</taxon>
        <taxon>Autobranchia</taxon>
        <taxon>Pteriomorphia</taxon>
        <taxon>Mytilida</taxon>
        <taxon>Mytiloidea</taxon>
        <taxon>Mytilidae</taxon>
        <taxon>Mytilinae</taxon>
        <taxon>Mytilus</taxon>
    </lineage>
</organism>
<proteinExistence type="predicted"/>
<dbReference type="PANTHER" id="PTHR22796">
    <property type="entry name" value="URG4-RELATED"/>
    <property type="match status" value="1"/>
</dbReference>
<dbReference type="GO" id="GO:0005525">
    <property type="term" value="F:GTP binding"/>
    <property type="evidence" value="ECO:0007669"/>
    <property type="project" value="InterPro"/>
</dbReference>
<dbReference type="Pfam" id="PF25683">
    <property type="entry name" value="URGCP_GTPase"/>
    <property type="match status" value="1"/>
</dbReference>
<accession>A0A6J8BHC5</accession>
<evidence type="ECO:0000313" key="2">
    <source>
        <dbReference type="EMBL" id="CAC5381527.1"/>
    </source>
</evidence>
<evidence type="ECO:0000259" key="1">
    <source>
        <dbReference type="PROSITE" id="PS51717"/>
    </source>
</evidence>
<dbReference type="InterPro" id="IPR030383">
    <property type="entry name" value="G_VLIG_dom"/>
</dbReference>
<evidence type="ECO:0000313" key="3">
    <source>
        <dbReference type="Proteomes" id="UP000507470"/>
    </source>
</evidence>
<gene>
    <name evidence="2" type="ORF">MCOR_17383</name>
</gene>
<dbReference type="PROSITE" id="PS51717">
    <property type="entry name" value="G_VLIG"/>
    <property type="match status" value="1"/>
</dbReference>
<sequence length="223" mass="24793">MGQIYEAVCTCKTTDKTLQDLKRQLPMVTAKLLLHGLPFEIMDGDAANVPIVWVTAVLRNLKKIIGDKQLLALSVLGIQSSGKSTLLNAMFGLQFAVSAGRCTRGVFMQLVNVDDKRFPFDYILVIDTVGLRAPELGHQKYSHDNELATFVIGLGDITIVNIKGENTAEVKDVLQISVHAFMRLKLANTRLNIKQSCVFVHQNVPAFDANDKMMCERQKFVDI</sequence>
<dbReference type="Proteomes" id="UP000507470">
    <property type="component" value="Unassembled WGS sequence"/>
</dbReference>
<reference evidence="2 3" key="1">
    <citation type="submission" date="2020-06" db="EMBL/GenBank/DDBJ databases">
        <authorList>
            <person name="Li R."/>
            <person name="Bekaert M."/>
        </authorList>
    </citation>
    <scope>NUCLEOTIDE SEQUENCE [LARGE SCALE GENOMIC DNA]</scope>
    <source>
        <strain evidence="3">wild</strain>
    </source>
</reference>
<name>A0A6J8BHC5_MYTCO</name>
<feature type="domain" description="VLIG-type G" evidence="1">
    <location>
        <begin position="67"/>
        <end position="223"/>
    </location>
</feature>
<dbReference type="EMBL" id="CACVKT020003068">
    <property type="protein sequence ID" value="CAC5381527.1"/>
    <property type="molecule type" value="Genomic_DNA"/>
</dbReference>
<keyword evidence="3" id="KW-1185">Reference proteome</keyword>
<dbReference type="Gene3D" id="3.40.50.300">
    <property type="entry name" value="P-loop containing nucleotide triphosphate hydrolases"/>
    <property type="match status" value="1"/>
</dbReference>
<dbReference type="AlphaFoldDB" id="A0A6J8BHC5"/>
<dbReference type="SUPFAM" id="SSF52540">
    <property type="entry name" value="P-loop containing nucleoside triphosphate hydrolases"/>
    <property type="match status" value="1"/>
</dbReference>